<organism evidence="4 5">
    <name type="scientific">Rhodotorula taiwanensis</name>
    <dbReference type="NCBI Taxonomy" id="741276"/>
    <lineage>
        <taxon>Eukaryota</taxon>
        <taxon>Fungi</taxon>
        <taxon>Dikarya</taxon>
        <taxon>Basidiomycota</taxon>
        <taxon>Pucciniomycotina</taxon>
        <taxon>Microbotryomycetes</taxon>
        <taxon>Sporidiobolales</taxon>
        <taxon>Sporidiobolaceae</taxon>
        <taxon>Rhodotorula</taxon>
    </lineage>
</organism>
<evidence type="ECO:0000256" key="1">
    <source>
        <dbReference type="ARBA" id="ARBA00022801"/>
    </source>
</evidence>
<dbReference type="GO" id="GO:0005634">
    <property type="term" value="C:nucleus"/>
    <property type="evidence" value="ECO:0007669"/>
    <property type="project" value="TreeGrafter"/>
</dbReference>
<dbReference type="PROSITE" id="PS51747">
    <property type="entry name" value="CYT_DCMP_DEAMINASES_2"/>
    <property type="match status" value="1"/>
</dbReference>
<dbReference type="Gene3D" id="3.40.140.10">
    <property type="entry name" value="Cytidine Deaminase, domain 2"/>
    <property type="match status" value="1"/>
</dbReference>
<dbReference type="GO" id="GO:0052717">
    <property type="term" value="F:tRNA-specific adenosine-34 deaminase activity"/>
    <property type="evidence" value="ECO:0007669"/>
    <property type="project" value="TreeGrafter"/>
</dbReference>
<dbReference type="Pfam" id="PF00383">
    <property type="entry name" value="dCMP_cyt_deam_1"/>
    <property type="match status" value="1"/>
</dbReference>
<proteinExistence type="predicted"/>
<evidence type="ECO:0000313" key="4">
    <source>
        <dbReference type="EMBL" id="POY74092.1"/>
    </source>
</evidence>
<dbReference type="PANTHER" id="PTHR11079:SF149">
    <property type="entry name" value="TRNA-SPECIFIC ADENOSINE DEAMINASE 2"/>
    <property type="match status" value="1"/>
</dbReference>
<keyword evidence="1" id="KW-0378">Hydrolase</keyword>
<evidence type="ECO:0000256" key="2">
    <source>
        <dbReference type="SAM" id="MobiDB-lite"/>
    </source>
</evidence>
<accession>A0A2S5BBD2</accession>
<dbReference type="CDD" id="cd01285">
    <property type="entry name" value="nucleoside_deaminase"/>
    <property type="match status" value="1"/>
</dbReference>
<feature type="domain" description="CMP/dCMP-type deaminase" evidence="3">
    <location>
        <begin position="13"/>
        <end position="158"/>
    </location>
</feature>
<name>A0A2S5BBD2_9BASI</name>
<dbReference type="Proteomes" id="UP000237144">
    <property type="component" value="Unassembled WGS sequence"/>
</dbReference>
<protein>
    <recommendedName>
        <fullName evidence="3">CMP/dCMP-type deaminase domain-containing protein</fullName>
    </recommendedName>
</protein>
<dbReference type="GO" id="GO:0005737">
    <property type="term" value="C:cytoplasm"/>
    <property type="evidence" value="ECO:0007669"/>
    <property type="project" value="TreeGrafter"/>
</dbReference>
<comment type="caution">
    <text evidence="4">The sequence shown here is derived from an EMBL/GenBank/DDBJ whole genome shotgun (WGS) entry which is preliminary data.</text>
</comment>
<gene>
    <name evidence="4" type="ORF">BMF94_2904</name>
</gene>
<dbReference type="AlphaFoldDB" id="A0A2S5BBD2"/>
<sequence>MDNTMIPRELQSEEDLTFMDEAVIMGEEALDVREIPVGCVLVHEGKIIARGRNRTNEGRNATLHAEFDALRHLLPDRSHNQTPGLVRPYTPQADDVLAAAGGDSAQGRKVWQTPLKGVVLYVTVEPCLMCASAMRQVGIEKVVYGCANDRFGGNGGVQSIHADPRLIYAPPYPAVGGYRREEAIMLLRRFYISENATAPKPKKKSNRVLKTEIADIPSSPSPSLSRSSTPVMPDVASPRPSLAAQALPPPVPTV</sequence>
<feature type="region of interest" description="Disordered" evidence="2">
    <location>
        <begin position="198"/>
        <end position="254"/>
    </location>
</feature>
<dbReference type="GO" id="GO:0002100">
    <property type="term" value="P:tRNA wobble adenosine to inosine editing"/>
    <property type="evidence" value="ECO:0007669"/>
    <property type="project" value="TreeGrafter"/>
</dbReference>
<dbReference type="EMBL" id="PJQD01000029">
    <property type="protein sequence ID" value="POY74092.1"/>
    <property type="molecule type" value="Genomic_DNA"/>
</dbReference>
<keyword evidence="5" id="KW-1185">Reference proteome</keyword>
<dbReference type="PANTHER" id="PTHR11079">
    <property type="entry name" value="CYTOSINE DEAMINASE FAMILY MEMBER"/>
    <property type="match status" value="1"/>
</dbReference>
<reference evidence="4 5" key="1">
    <citation type="journal article" date="2018" name="Front. Microbiol.">
        <title>Prospects for Fungal Bioremediation of Acidic Radioactive Waste Sites: Characterization and Genome Sequence of Rhodotorula taiwanensis MD1149.</title>
        <authorList>
            <person name="Tkavc R."/>
            <person name="Matrosova V.Y."/>
            <person name="Grichenko O.E."/>
            <person name="Gostincar C."/>
            <person name="Volpe R.P."/>
            <person name="Klimenkova P."/>
            <person name="Gaidamakova E.K."/>
            <person name="Zhou C.E."/>
            <person name="Stewart B.J."/>
            <person name="Lyman M.G."/>
            <person name="Malfatti S.A."/>
            <person name="Rubinfeld B."/>
            <person name="Courtot M."/>
            <person name="Singh J."/>
            <person name="Dalgard C.L."/>
            <person name="Hamilton T."/>
            <person name="Frey K.G."/>
            <person name="Gunde-Cimerman N."/>
            <person name="Dugan L."/>
            <person name="Daly M.J."/>
        </authorList>
    </citation>
    <scope>NUCLEOTIDE SEQUENCE [LARGE SCALE GENOMIC DNA]</scope>
    <source>
        <strain evidence="4 5">MD1149</strain>
    </source>
</reference>
<dbReference type="InterPro" id="IPR016193">
    <property type="entry name" value="Cytidine_deaminase-like"/>
</dbReference>
<dbReference type="STRING" id="741276.A0A2S5BBD2"/>
<evidence type="ECO:0000313" key="5">
    <source>
        <dbReference type="Proteomes" id="UP000237144"/>
    </source>
</evidence>
<dbReference type="InterPro" id="IPR002125">
    <property type="entry name" value="CMP_dCMP_dom"/>
</dbReference>
<feature type="compositionally biased region" description="Low complexity" evidence="2">
    <location>
        <begin position="217"/>
        <end position="230"/>
    </location>
</feature>
<evidence type="ECO:0000259" key="3">
    <source>
        <dbReference type="PROSITE" id="PS51747"/>
    </source>
</evidence>
<dbReference type="SUPFAM" id="SSF53927">
    <property type="entry name" value="Cytidine deaminase-like"/>
    <property type="match status" value="1"/>
</dbReference>
<dbReference type="OrthoDB" id="1701769at2759"/>